<evidence type="ECO:0000313" key="1">
    <source>
        <dbReference type="EMBL" id="KAI4371890.1"/>
    </source>
</evidence>
<sequence length="740" mass="82236">MRSLRRSITSSSSTPSPPAKSSSSLSSSSTNSSLSSSSSSSSSSWIHLRSVLLVVASPSLSASSSGSPNPSKQGNLKSPWSRRRRKHALLPKQWRSLFGPDGKLSDGGIKFLKKVRSGGVDPSIRGEVWPLLLGVYGMNSSKDERDIVRCQNSQEYEDLRKECERLLKLKEKALEPEDDSGGNNIEGSTDFSPVLYTIAEEDESSRISCSSEKATLSSNYLDAQKVDQVPESSSLILAEGNEEKSKVPVLQCSDRIPAAAMESHIDPELNPSVKITGGNSQKSRDLECQKEDTAVECQADKPQPHVFQALVAITVVNSHENGHQGCQKNGMTMEGHAEKCEHEATPPSVTACGDHLQKNGKQDYQREDAVADGLAKKPEHKVLRHSAPISREILPKNGDMDCQEKDTPVEEDKVKSGVTSEGGIADESDSTDSDSSDELENAQPSDIIKDADLTELAEEILSNTEIGDKIKAHNEEDFAMWQKIIRLDALRAHDDWVVFSPSQANVTEESSRQIADRVGLRNYDHLEPCQIFHAARLVAILEAYALYDPEIGYCQGMSDLLSPIVSVMEDDGEAFRCFVGFMKKARHNFRLDEVGIRRQLNIVSKIIKCKDSHLYSHLEKLQAEDCFFVYRMVVVLFRRELNFEQTLCLWEVMWADQAAIRAGIAKSAWGRMRLRAPPTDDLLLYAIAACVLQRRKLIIEKYSSMEEIMRECNSMAGQLDVWRLLDDAHDLVVTLHEKIQ</sequence>
<evidence type="ECO:0000313" key="2">
    <source>
        <dbReference type="Proteomes" id="UP001057402"/>
    </source>
</evidence>
<keyword evidence="2" id="KW-1185">Reference proteome</keyword>
<accession>A0ACB9QZ34</accession>
<proteinExistence type="predicted"/>
<protein>
    <submittedName>
        <fullName evidence="1">Uncharacterized protein</fullName>
    </submittedName>
</protein>
<reference evidence="2" key="1">
    <citation type="journal article" date="2023" name="Front. Plant Sci.">
        <title>Chromosomal-level genome assembly of Melastoma candidum provides insights into trichome evolution.</title>
        <authorList>
            <person name="Zhong Y."/>
            <person name="Wu W."/>
            <person name="Sun C."/>
            <person name="Zou P."/>
            <person name="Liu Y."/>
            <person name="Dai S."/>
            <person name="Zhou R."/>
        </authorList>
    </citation>
    <scope>NUCLEOTIDE SEQUENCE [LARGE SCALE GENOMIC DNA]</scope>
</reference>
<organism evidence="1 2">
    <name type="scientific">Melastoma candidum</name>
    <dbReference type="NCBI Taxonomy" id="119954"/>
    <lineage>
        <taxon>Eukaryota</taxon>
        <taxon>Viridiplantae</taxon>
        <taxon>Streptophyta</taxon>
        <taxon>Embryophyta</taxon>
        <taxon>Tracheophyta</taxon>
        <taxon>Spermatophyta</taxon>
        <taxon>Magnoliopsida</taxon>
        <taxon>eudicotyledons</taxon>
        <taxon>Gunneridae</taxon>
        <taxon>Pentapetalae</taxon>
        <taxon>rosids</taxon>
        <taxon>malvids</taxon>
        <taxon>Myrtales</taxon>
        <taxon>Melastomataceae</taxon>
        <taxon>Melastomatoideae</taxon>
        <taxon>Melastomateae</taxon>
        <taxon>Melastoma</taxon>
    </lineage>
</organism>
<dbReference type="Proteomes" id="UP001057402">
    <property type="component" value="Chromosome 4"/>
</dbReference>
<gene>
    <name evidence="1" type="ORF">MLD38_010186</name>
</gene>
<comment type="caution">
    <text evidence="1">The sequence shown here is derived from an EMBL/GenBank/DDBJ whole genome shotgun (WGS) entry which is preliminary data.</text>
</comment>
<dbReference type="EMBL" id="CM042883">
    <property type="protein sequence ID" value="KAI4371890.1"/>
    <property type="molecule type" value="Genomic_DNA"/>
</dbReference>
<name>A0ACB9QZ34_9MYRT</name>